<evidence type="ECO:0000256" key="1">
    <source>
        <dbReference type="ARBA" id="ARBA00004141"/>
    </source>
</evidence>
<dbReference type="SUPFAM" id="SSF103473">
    <property type="entry name" value="MFS general substrate transporter"/>
    <property type="match status" value="1"/>
</dbReference>
<protein>
    <submittedName>
        <fullName evidence="8">Protein spinster 2</fullName>
    </submittedName>
</protein>
<reference evidence="8 9" key="1">
    <citation type="submission" date="2023-05" db="EMBL/GenBank/DDBJ databases">
        <title>B98-5 Cell Line De Novo Hybrid Assembly: An Optical Mapping Approach.</title>
        <authorList>
            <person name="Kananen K."/>
            <person name="Auerbach J.A."/>
            <person name="Kautto E."/>
            <person name="Blachly J.S."/>
        </authorList>
    </citation>
    <scope>NUCLEOTIDE SEQUENCE [LARGE SCALE GENOMIC DNA]</scope>
    <source>
        <strain evidence="8">B95-8</strain>
        <tissue evidence="8">Cell line</tissue>
    </source>
</reference>
<dbReference type="Proteomes" id="UP001266305">
    <property type="component" value="Unassembled WGS sequence"/>
</dbReference>
<dbReference type="InterPro" id="IPR011701">
    <property type="entry name" value="MFS"/>
</dbReference>
<organism evidence="8 9">
    <name type="scientific">Saguinus oedipus</name>
    <name type="common">Cotton-top tamarin</name>
    <name type="synonym">Oedipomidas oedipus</name>
    <dbReference type="NCBI Taxonomy" id="9490"/>
    <lineage>
        <taxon>Eukaryota</taxon>
        <taxon>Metazoa</taxon>
        <taxon>Chordata</taxon>
        <taxon>Craniata</taxon>
        <taxon>Vertebrata</taxon>
        <taxon>Euteleostomi</taxon>
        <taxon>Mammalia</taxon>
        <taxon>Eutheria</taxon>
        <taxon>Euarchontoglires</taxon>
        <taxon>Primates</taxon>
        <taxon>Haplorrhini</taxon>
        <taxon>Platyrrhini</taxon>
        <taxon>Cebidae</taxon>
        <taxon>Callitrichinae</taxon>
        <taxon>Saguinus</taxon>
    </lineage>
</organism>
<keyword evidence="4" id="KW-1133">Transmembrane helix</keyword>
<feature type="domain" description="Major facilitator superfamily (MFS) profile" evidence="7">
    <location>
        <begin position="1"/>
        <end position="63"/>
    </location>
</feature>
<comment type="similarity">
    <text evidence="6">Belongs to the major facilitator superfamily. Spinster (TC 2.A.1.49) family.</text>
</comment>
<comment type="caution">
    <text evidence="8">The sequence shown here is derived from an EMBL/GenBank/DDBJ whole genome shotgun (WGS) entry which is preliminary data.</text>
</comment>
<evidence type="ECO:0000259" key="7">
    <source>
        <dbReference type="PROSITE" id="PS50850"/>
    </source>
</evidence>
<gene>
    <name evidence="8" type="primary">SPNS2_2</name>
    <name evidence="8" type="ORF">P7K49_010382</name>
</gene>
<dbReference type="PANTHER" id="PTHR23505:SF4">
    <property type="entry name" value="SPHINGOSINE-1-PHOSPHATE TRANSPORTER SPNS2"/>
    <property type="match status" value="1"/>
</dbReference>
<name>A0ABQ9VMN1_SAGOE</name>
<dbReference type="PANTHER" id="PTHR23505">
    <property type="entry name" value="SPINSTER"/>
    <property type="match status" value="1"/>
</dbReference>
<dbReference type="InterPro" id="IPR036259">
    <property type="entry name" value="MFS_trans_sf"/>
</dbReference>
<sequence>MRGRDICHPFPQYFWLLVLSRGLVGIGEASYSTIAPTIIGDLFTKNTRTLMLSIFYFAIPLGR</sequence>
<evidence type="ECO:0000256" key="2">
    <source>
        <dbReference type="ARBA" id="ARBA00022448"/>
    </source>
</evidence>
<dbReference type="InterPro" id="IPR044770">
    <property type="entry name" value="MFS_spinster-like"/>
</dbReference>
<dbReference type="PROSITE" id="PS50850">
    <property type="entry name" value="MFS"/>
    <property type="match status" value="1"/>
</dbReference>
<accession>A0ABQ9VMN1</accession>
<dbReference type="Pfam" id="PF07690">
    <property type="entry name" value="MFS_1"/>
    <property type="match status" value="1"/>
</dbReference>
<keyword evidence="9" id="KW-1185">Reference proteome</keyword>
<dbReference type="EMBL" id="JASSZA010000005">
    <property type="protein sequence ID" value="KAK2110636.1"/>
    <property type="molecule type" value="Genomic_DNA"/>
</dbReference>
<dbReference type="InterPro" id="IPR020846">
    <property type="entry name" value="MFS_dom"/>
</dbReference>
<evidence type="ECO:0000313" key="8">
    <source>
        <dbReference type="EMBL" id="KAK2110636.1"/>
    </source>
</evidence>
<proteinExistence type="inferred from homology"/>
<evidence type="ECO:0000313" key="9">
    <source>
        <dbReference type="Proteomes" id="UP001266305"/>
    </source>
</evidence>
<keyword evidence="3" id="KW-0812">Transmembrane</keyword>
<comment type="subcellular location">
    <subcellularLocation>
        <location evidence="1">Membrane</location>
        <topology evidence="1">Multi-pass membrane protein</topology>
    </subcellularLocation>
</comment>
<evidence type="ECO:0000256" key="4">
    <source>
        <dbReference type="ARBA" id="ARBA00022989"/>
    </source>
</evidence>
<evidence type="ECO:0000256" key="3">
    <source>
        <dbReference type="ARBA" id="ARBA00022692"/>
    </source>
</evidence>
<evidence type="ECO:0000256" key="6">
    <source>
        <dbReference type="ARBA" id="ARBA00024338"/>
    </source>
</evidence>
<dbReference type="Gene3D" id="1.20.1250.20">
    <property type="entry name" value="MFS general substrate transporter like domains"/>
    <property type="match status" value="1"/>
</dbReference>
<keyword evidence="2" id="KW-0813">Transport</keyword>
<evidence type="ECO:0000256" key="5">
    <source>
        <dbReference type="ARBA" id="ARBA00023136"/>
    </source>
</evidence>
<keyword evidence="5" id="KW-0472">Membrane</keyword>